<gene>
    <name evidence="2" type="primary">rsfS</name>
    <name evidence="3" type="ORF">HGMM_OP2C184</name>
</gene>
<evidence type="ECO:0000313" key="3">
    <source>
        <dbReference type="EMBL" id="BAL58634.1"/>
    </source>
</evidence>
<dbReference type="InterPro" id="IPR004394">
    <property type="entry name" value="Iojap/RsfS/C7orf30"/>
</dbReference>
<dbReference type="PANTHER" id="PTHR21043">
    <property type="entry name" value="IOJAP SUPERFAMILY ORTHOLOG"/>
    <property type="match status" value="1"/>
</dbReference>
<dbReference type="GO" id="GO:0090071">
    <property type="term" value="P:negative regulation of ribosome biogenesis"/>
    <property type="evidence" value="ECO:0007669"/>
    <property type="project" value="UniProtKB-UniRule"/>
</dbReference>
<evidence type="ECO:0000256" key="1">
    <source>
        <dbReference type="ARBA" id="ARBA00010574"/>
    </source>
</evidence>
<dbReference type="GO" id="GO:0042256">
    <property type="term" value="P:cytosolic ribosome assembly"/>
    <property type="evidence" value="ECO:0007669"/>
    <property type="project" value="UniProtKB-UniRule"/>
</dbReference>
<dbReference type="PANTHER" id="PTHR21043:SF0">
    <property type="entry name" value="MITOCHONDRIAL ASSEMBLY OF RIBOSOMAL LARGE SUBUNIT PROTEIN 1"/>
    <property type="match status" value="1"/>
</dbReference>
<comment type="similarity">
    <text evidence="1 2">Belongs to the Iojap/RsfS family.</text>
</comment>
<protein>
    <recommendedName>
        <fullName evidence="2">Ribosomal silencing factor RsfS</fullName>
    </recommendedName>
</protein>
<dbReference type="HAMAP" id="MF_01477">
    <property type="entry name" value="Iojap_RsfS"/>
    <property type="match status" value="1"/>
</dbReference>
<dbReference type="Gene3D" id="3.30.460.10">
    <property type="entry name" value="Beta Polymerase, domain 2"/>
    <property type="match status" value="1"/>
</dbReference>
<evidence type="ECO:0000256" key="2">
    <source>
        <dbReference type="HAMAP-Rule" id="MF_01477"/>
    </source>
</evidence>
<comment type="subunit">
    <text evidence="2">Interacts with ribosomal protein uL14 (rplN).</text>
</comment>
<keyword evidence="2" id="KW-0810">Translation regulation</keyword>
<dbReference type="EMBL" id="AP011801">
    <property type="protein sequence ID" value="BAL58634.1"/>
    <property type="molecule type" value="Genomic_DNA"/>
</dbReference>
<dbReference type="AlphaFoldDB" id="H5SRB7"/>
<proteinExistence type="inferred from homology"/>
<name>H5SRB7_ACEAU</name>
<dbReference type="GO" id="GO:0043023">
    <property type="term" value="F:ribosomal large subunit binding"/>
    <property type="evidence" value="ECO:0007669"/>
    <property type="project" value="TreeGrafter"/>
</dbReference>
<keyword evidence="2" id="KW-0678">Repressor</keyword>
<keyword evidence="2" id="KW-0963">Cytoplasm</keyword>
<dbReference type="SUPFAM" id="SSF81301">
    <property type="entry name" value="Nucleotidyltransferase"/>
    <property type="match status" value="1"/>
</dbReference>
<dbReference type="GO" id="GO:0017148">
    <property type="term" value="P:negative regulation of translation"/>
    <property type="evidence" value="ECO:0007669"/>
    <property type="project" value="UniProtKB-UniRule"/>
</dbReference>
<dbReference type="NCBIfam" id="TIGR00090">
    <property type="entry name" value="rsfS_iojap_ybeB"/>
    <property type="match status" value="1"/>
</dbReference>
<dbReference type="InterPro" id="IPR043519">
    <property type="entry name" value="NT_sf"/>
</dbReference>
<dbReference type="GO" id="GO:0005737">
    <property type="term" value="C:cytoplasm"/>
    <property type="evidence" value="ECO:0007669"/>
    <property type="project" value="UniProtKB-SubCell"/>
</dbReference>
<accession>H5SRB7</accession>
<comment type="subcellular location">
    <subcellularLocation>
        <location evidence="2">Cytoplasm</location>
    </subcellularLocation>
</comment>
<organism evidence="3">
    <name type="scientific">Acetithermum autotrophicum</name>
    <dbReference type="NCBI Taxonomy" id="1446466"/>
    <lineage>
        <taxon>Bacteria</taxon>
        <taxon>Candidatus Bipolaricaulota</taxon>
        <taxon>Candidatus Acetithermum</taxon>
    </lineage>
</organism>
<reference evidence="3" key="1">
    <citation type="journal article" date="2005" name="Environ. Microbiol.">
        <title>Genetic and functional properties of uncultivated thermophilic crenarchaeotes from a subsurface gold mine as revealed by analysis of genome fragments.</title>
        <authorList>
            <person name="Nunoura T."/>
            <person name="Hirayama H."/>
            <person name="Takami H."/>
            <person name="Oida H."/>
            <person name="Nishi S."/>
            <person name="Shimamura S."/>
            <person name="Suzuki Y."/>
            <person name="Inagaki F."/>
            <person name="Takai K."/>
            <person name="Nealson K.H."/>
            <person name="Horikoshi K."/>
        </authorList>
    </citation>
    <scope>NUCLEOTIDE SEQUENCE</scope>
</reference>
<reference evidence="3" key="2">
    <citation type="journal article" date="2012" name="PLoS ONE">
        <title>A Deeply Branching Thermophilic Bacterium with an Ancient Acetyl-CoA Pathway Dominates a Subsurface Ecosystem.</title>
        <authorList>
            <person name="Takami H."/>
            <person name="Noguchi H."/>
            <person name="Takaki Y."/>
            <person name="Uchiyama I."/>
            <person name="Toyoda A."/>
            <person name="Nishi S."/>
            <person name="Chee G.-J."/>
            <person name="Arai W."/>
            <person name="Nunoura T."/>
            <person name="Itoh T."/>
            <person name="Hattori M."/>
            <person name="Takai K."/>
        </authorList>
    </citation>
    <scope>NUCLEOTIDE SEQUENCE</scope>
</reference>
<comment type="function">
    <text evidence="2">Functions as a ribosomal silencing factor. Interacts with ribosomal protein uL14 (rplN), blocking formation of intersubunit bridge B8. Prevents association of the 30S and 50S ribosomal subunits and the formation of functional ribosomes, thus repressing translation.</text>
</comment>
<sequence length="119" mass="13777">MKLSAVALDTEKTLRALLALIAEKKGEETVILDMREFSIPTDFFVITHGDNPKHVKAIADNILEKLPRPVLRSEGWESKNWIVLDYGDLIVHIFQRELRRFYDLEGLWGDAPLRVEDFQ</sequence>
<dbReference type="Pfam" id="PF02410">
    <property type="entry name" value="RsfS"/>
    <property type="match status" value="1"/>
</dbReference>